<dbReference type="OrthoDB" id="11910at2157"/>
<feature type="compositionally biased region" description="Basic and acidic residues" evidence="2">
    <location>
        <begin position="105"/>
        <end position="116"/>
    </location>
</feature>
<feature type="region of interest" description="Disordered" evidence="2">
    <location>
        <begin position="105"/>
        <end position="132"/>
    </location>
</feature>
<organism evidence="3 4">
    <name type="scientific">Nitrosopumilus zosterae</name>
    <dbReference type="NCBI Taxonomy" id="718286"/>
    <lineage>
        <taxon>Archaea</taxon>
        <taxon>Nitrososphaerota</taxon>
        <taxon>Nitrososphaeria</taxon>
        <taxon>Nitrosopumilales</taxon>
        <taxon>Nitrosopumilaceae</taxon>
        <taxon>Nitrosopumilus</taxon>
    </lineage>
</organism>
<comment type="caution">
    <text evidence="3">The sequence shown here is derived from an EMBL/GenBank/DDBJ whole genome shotgun (WGS) entry which is preliminary data.</text>
</comment>
<reference evidence="3 4" key="1">
    <citation type="submission" date="2018-05" db="EMBL/GenBank/DDBJ databases">
        <title>genome sequencing of Nitrosopumilus sp. NM25.</title>
        <authorList>
            <person name="Mori K."/>
            <person name="Nakagawa T."/>
        </authorList>
    </citation>
    <scope>NUCLEOTIDE SEQUENCE [LARGE SCALE GENOMIC DNA]</scope>
    <source>
        <strain evidence="3 4">NM25</strain>
    </source>
</reference>
<dbReference type="EMBL" id="BGKI01000010">
    <property type="protein sequence ID" value="GBH35020.1"/>
    <property type="molecule type" value="Genomic_DNA"/>
</dbReference>
<feature type="coiled-coil region" evidence="1">
    <location>
        <begin position="184"/>
        <end position="231"/>
    </location>
</feature>
<keyword evidence="4" id="KW-1185">Reference proteome</keyword>
<sequence length="344" mass="39162">MNTIVTFGLLILVASMALGGITNSIYAQDDPSILLKLAKRAQNQIQNQISSESPDEIKRLFEEGIQNVNYLEKAIRNNDTVSAKEHFLSAMKIFTEISRHLSTSDDAAAKSSRDISEETPTNPARSTAKDPSNDIQRLQVYVNNLKSLAEKYETSIDFSELDKLFELSRQQISDNQFSLASETLQKIQEIVVEINKEIREEAAKQESQRAKEYAQQYLEQLDRLIENAKKQGLSDEIINKLENARENLSSADNPADIVQEIRKILSIKKQFELTKNDRLESRVLQIEKTISQLSQIDGVDHDILVDAKETLQTIKRYLYDGEFDNANQLLRDLAKQLEEIKNSL</sequence>
<proteinExistence type="predicted"/>
<evidence type="ECO:0000313" key="3">
    <source>
        <dbReference type="EMBL" id="GBH35020.1"/>
    </source>
</evidence>
<accession>A0A2S2KTM3</accession>
<dbReference type="RefSeq" id="WP_109877612.1">
    <property type="nucleotide sequence ID" value="NZ_AP026695.1"/>
</dbReference>
<dbReference type="Proteomes" id="UP000245829">
    <property type="component" value="Unassembled WGS sequence"/>
</dbReference>
<evidence type="ECO:0000313" key="4">
    <source>
        <dbReference type="Proteomes" id="UP000245829"/>
    </source>
</evidence>
<dbReference type="GeneID" id="76210310"/>
<protein>
    <submittedName>
        <fullName evidence="3">Uncharacterized protein</fullName>
    </submittedName>
</protein>
<evidence type="ECO:0000256" key="1">
    <source>
        <dbReference type="SAM" id="Coils"/>
    </source>
</evidence>
<keyword evidence="1" id="KW-0175">Coiled coil</keyword>
<name>A0A2S2KTM3_9ARCH</name>
<dbReference type="AlphaFoldDB" id="A0A2S2KTM3"/>
<gene>
    <name evidence="3" type="ORF">NZNM25_18110</name>
</gene>
<evidence type="ECO:0000256" key="2">
    <source>
        <dbReference type="SAM" id="MobiDB-lite"/>
    </source>
</evidence>